<accession>A0A133P7X3</accession>
<protein>
    <submittedName>
        <fullName evidence="1">Plasmid recombination enzyme</fullName>
    </submittedName>
</protein>
<dbReference type="GO" id="GO:0003677">
    <property type="term" value="F:DNA binding"/>
    <property type="evidence" value="ECO:0007669"/>
    <property type="project" value="InterPro"/>
</dbReference>
<keyword evidence="2" id="KW-1185">Reference proteome</keyword>
<dbReference type="Pfam" id="PF01076">
    <property type="entry name" value="Mob_Pre"/>
    <property type="match status" value="1"/>
</dbReference>
<dbReference type="AlphaFoldDB" id="A0A133P7X3"/>
<dbReference type="Proteomes" id="UP000070401">
    <property type="component" value="Unassembled WGS sequence"/>
</dbReference>
<dbReference type="RefSeq" id="WP_187151675.1">
    <property type="nucleotide sequence ID" value="NZ_KQ956638.1"/>
</dbReference>
<comment type="caution">
    <text evidence="1">The sequence shown here is derived from an EMBL/GenBank/DDBJ whole genome shotgun (WGS) entry which is preliminary data.</text>
</comment>
<dbReference type="CDD" id="cd17242">
    <property type="entry name" value="MobM_relaxase"/>
    <property type="match status" value="1"/>
</dbReference>
<dbReference type="GO" id="GO:0006310">
    <property type="term" value="P:DNA recombination"/>
    <property type="evidence" value="ECO:0007669"/>
    <property type="project" value="InterPro"/>
</dbReference>
<dbReference type="Gene3D" id="3.30.930.30">
    <property type="match status" value="1"/>
</dbReference>
<dbReference type="InterPro" id="IPR001668">
    <property type="entry name" value="Mob_Pre"/>
</dbReference>
<organism evidence="1 2">
    <name type="scientific">Fusobacterium nucleatum</name>
    <dbReference type="NCBI Taxonomy" id="851"/>
    <lineage>
        <taxon>Bacteria</taxon>
        <taxon>Fusobacteriati</taxon>
        <taxon>Fusobacteriota</taxon>
        <taxon>Fusobacteriia</taxon>
        <taxon>Fusobacteriales</taxon>
        <taxon>Fusobacteriaceae</taxon>
        <taxon>Fusobacterium</taxon>
    </lineage>
</organism>
<evidence type="ECO:0000313" key="1">
    <source>
        <dbReference type="EMBL" id="KXA24638.1"/>
    </source>
</evidence>
<dbReference type="EMBL" id="LRPY01000041">
    <property type="protein sequence ID" value="KXA24638.1"/>
    <property type="molecule type" value="Genomic_DNA"/>
</dbReference>
<evidence type="ECO:0000313" key="2">
    <source>
        <dbReference type="Proteomes" id="UP000070401"/>
    </source>
</evidence>
<proteinExistence type="predicted"/>
<name>A0A133P7X3_FUSNU</name>
<feature type="non-terminal residue" evidence="1">
    <location>
        <position position="284"/>
    </location>
</feature>
<reference evidence="2" key="1">
    <citation type="submission" date="2016-01" db="EMBL/GenBank/DDBJ databases">
        <authorList>
            <person name="Mitreva M."/>
            <person name="Pepin K.H."/>
            <person name="Mihindukulasuriya K.A."/>
            <person name="Fulton R."/>
            <person name="Fronick C."/>
            <person name="O'Laughlin M."/>
            <person name="Miner T."/>
            <person name="Herter B."/>
            <person name="Rosa B.A."/>
            <person name="Cordes M."/>
            <person name="Tomlinson C."/>
            <person name="Wollam A."/>
            <person name="Palsikar V.B."/>
            <person name="Mardis E.R."/>
            <person name="Wilson R.K."/>
        </authorList>
    </citation>
    <scope>NUCLEOTIDE SEQUENCE [LARGE SCALE GENOMIC DNA]</scope>
    <source>
        <strain evidence="2">MJR7757B</strain>
    </source>
</reference>
<gene>
    <name evidence="1" type="ORF">HMPREF3221_00446</name>
</gene>
<sequence length="284" mass="33505">MGNSISVSMHIGSDKNAIKTMADIKRCDLHNNRKYKNIKNEEIDLTLSKYNITLKGTKNIYTDMENFYKTEFADALYNYNLKQQREDRKIVDYLTKMEKDTKTNIGVEILFQIGDKEDWKDKTLEEKQKSIDIFKSAIPELEKRNIKVVNAALHMDETSPHLHVIAVPIIEGQKRGLQKQVSQNKVITREVIKELREVIEKNFIEEYNRIYGTSKELKRGSEIEEHLQVQDYKNTKKMLEVAKKYGDKLELKEELENKTNYITNELTKLDRENKEKLKRKNELE</sequence>